<dbReference type="Gene3D" id="2.60.40.10">
    <property type="entry name" value="Immunoglobulins"/>
    <property type="match status" value="1"/>
</dbReference>
<dbReference type="CDD" id="cd00033">
    <property type="entry name" value="CCP"/>
    <property type="match status" value="1"/>
</dbReference>
<dbReference type="InterPro" id="IPR003006">
    <property type="entry name" value="Ig/MHC_CS"/>
</dbReference>
<dbReference type="GO" id="GO:0001750">
    <property type="term" value="C:photoreceptor outer segment"/>
    <property type="evidence" value="ECO:0007669"/>
    <property type="project" value="UniProtKB-SubCell"/>
</dbReference>
<evidence type="ECO:0000313" key="32">
    <source>
        <dbReference type="Proteomes" id="UP001501940"/>
    </source>
</evidence>
<keyword evidence="14" id="KW-0325">Glycoprotein</keyword>
<dbReference type="PANTHER" id="PTHR22804">
    <property type="entry name" value="AGGRECAN/VERSICAN PROTEOGLYCAN"/>
    <property type="match status" value="1"/>
</dbReference>
<dbReference type="FunFam" id="2.10.25.10:FF:000472">
    <property type="entry name" value="Uncharacterized protein, isoform A"/>
    <property type="match status" value="1"/>
</dbReference>
<evidence type="ECO:0000256" key="13">
    <source>
        <dbReference type="ARBA" id="ARBA00023157"/>
    </source>
</evidence>
<dbReference type="Gene3D" id="3.10.100.10">
    <property type="entry name" value="Mannose-Binding Protein A, subunit A"/>
    <property type="match status" value="3"/>
</dbReference>
<dbReference type="GO" id="GO:0007155">
    <property type="term" value="P:cell adhesion"/>
    <property type="evidence" value="ECO:0007669"/>
    <property type="project" value="InterPro"/>
</dbReference>
<feature type="disulfide bond" evidence="23">
    <location>
        <begin position="409"/>
        <end position="418"/>
    </location>
</feature>
<dbReference type="GO" id="GO:0072534">
    <property type="term" value="C:perineuronal net"/>
    <property type="evidence" value="ECO:0007669"/>
    <property type="project" value="TreeGrafter"/>
</dbReference>
<evidence type="ECO:0000256" key="8">
    <source>
        <dbReference type="ARBA" id="ARBA00022729"/>
    </source>
</evidence>
<dbReference type="InterPro" id="IPR016186">
    <property type="entry name" value="C-type_lectin-like/link_sf"/>
</dbReference>
<evidence type="ECO:0000259" key="28">
    <source>
        <dbReference type="PROSITE" id="PS50835"/>
    </source>
</evidence>
<evidence type="ECO:0000256" key="11">
    <source>
        <dbReference type="ARBA" id="ARBA00022837"/>
    </source>
</evidence>
<dbReference type="PANTHER" id="PTHR22804:SF6">
    <property type="entry name" value="VERSICAN CORE PROTEIN"/>
    <property type="match status" value="1"/>
</dbReference>
<evidence type="ECO:0000259" key="30">
    <source>
        <dbReference type="PROSITE" id="PS50963"/>
    </source>
</evidence>
<dbReference type="CDD" id="cd03517">
    <property type="entry name" value="Link_domain_CSPGs_modules_1_3"/>
    <property type="match status" value="1"/>
</dbReference>
<keyword evidence="4" id="KW-0964">Secreted</keyword>
<reference evidence="31 32" key="1">
    <citation type="submission" date="2022-01" db="EMBL/GenBank/DDBJ databases">
        <title>A chromosome-scale genome assembly of the false clownfish, Amphiprion ocellaris.</title>
        <authorList>
            <person name="Ryu T."/>
        </authorList>
    </citation>
    <scope>NUCLEOTIDE SEQUENCE [LARGE SCALE GENOMIC DNA]</scope>
</reference>
<evidence type="ECO:0000256" key="24">
    <source>
        <dbReference type="PROSITE-ProRule" id="PRU00302"/>
    </source>
</evidence>
<dbReference type="PROSITE" id="PS01187">
    <property type="entry name" value="EGF_CA"/>
    <property type="match status" value="1"/>
</dbReference>
<evidence type="ECO:0000256" key="20">
    <source>
        <dbReference type="ARBA" id="ARBA00044230"/>
    </source>
</evidence>
<feature type="disulfide bond" evidence="23">
    <location>
        <begin position="371"/>
        <end position="380"/>
    </location>
</feature>
<proteinExistence type="inferred from homology"/>
<keyword evidence="32" id="KW-1185">Reference proteome</keyword>
<keyword evidence="9" id="KW-0430">Lectin</keyword>
<feature type="disulfide bond" evidence="24">
    <location>
        <begin position="552"/>
        <end position="595"/>
    </location>
</feature>
<dbReference type="Gene3D" id="2.10.25.10">
    <property type="entry name" value="Laminin"/>
    <property type="match status" value="2"/>
</dbReference>
<dbReference type="PROSITE" id="PS50026">
    <property type="entry name" value="EGF_3"/>
    <property type="match status" value="2"/>
</dbReference>
<dbReference type="Proteomes" id="UP001501940">
    <property type="component" value="Chromosome 17"/>
</dbReference>
<feature type="domain" description="EGF-like" evidence="26">
    <location>
        <begin position="383"/>
        <end position="419"/>
    </location>
</feature>
<dbReference type="CDD" id="cd03588">
    <property type="entry name" value="CLECT_CSPGs"/>
    <property type="match status" value="1"/>
</dbReference>
<evidence type="ECO:0000256" key="5">
    <source>
        <dbReference type="ARBA" id="ARBA00022530"/>
    </source>
</evidence>
<reference evidence="31" key="3">
    <citation type="submission" date="2025-09" db="UniProtKB">
        <authorList>
            <consortium name="Ensembl"/>
        </authorList>
    </citation>
    <scope>IDENTIFICATION</scope>
</reference>
<dbReference type="InterPro" id="IPR007110">
    <property type="entry name" value="Ig-like_dom"/>
</dbReference>
<dbReference type="GeneTree" id="ENSGT00940000156102"/>
<evidence type="ECO:0000256" key="23">
    <source>
        <dbReference type="PROSITE-ProRule" id="PRU00076"/>
    </source>
</evidence>
<dbReference type="GO" id="GO:0060218">
    <property type="term" value="P:hematopoietic stem cell differentiation"/>
    <property type="evidence" value="ECO:0007669"/>
    <property type="project" value="UniProtKB-ARBA"/>
</dbReference>
<dbReference type="GO" id="GO:0005509">
    <property type="term" value="F:calcium ion binding"/>
    <property type="evidence" value="ECO:0007669"/>
    <property type="project" value="InterPro"/>
</dbReference>
<dbReference type="InterPro" id="IPR035976">
    <property type="entry name" value="Sushi/SCR/CCP_sf"/>
</dbReference>
<comment type="subcellular location">
    <subcellularLocation>
        <location evidence="1">Cell projection</location>
        <location evidence="1">Cilium</location>
        <location evidence="1">Photoreceptor outer segment</location>
    </subcellularLocation>
    <subcellularLocation>
        <location evidence="2">Secreted</location>
        <location evidence="2">Extracellular space</location>
        <location evidence="2">Extracellular matrix</location>
        <location evidence="2">Interphotoreceptor matrix</location>
    </subcellularLocation>
</comment>
<dbReference type="CDD" id="cd03520">
    <property type="entry name" value="Link_domain_CSPGs_modules_2_4"/>
    <property type="match status" value="1"/>
</dbReference>
<dbReference type="Pfam" id="PF00059">
    <property type="entry name" value="Lectin_C"/>
    <property type="match status" value="1"/>
</dbReference>
<keyword evidence="15" id="KW-0966">Cell projection</keyword>
<dbReference type="PRINTS" id="PR00010">
    <property type="entry name" value="EGFBLOOD"/>
</dbReference>
<evidence type="ECO:0000256" key="19">
    <source>
        <dbReference type="ARBA" id="ARBA00044099"/>
    </source>
</evidence>
<dbReference type="InterPro" id="IPR050691">
    <property type="entry name" value="Hyaluronan_bind_Proteoglycan"/>
</dbReference>
<dbReference type="InterPro" id="IPR013783">
    <property type="entry name" value="Ig-like_fold"/>
</dbReference>
<dbReference type="SMART" id="SM00406">
    <property type="entry name" value="IGv"/>
    <property type="match status" value="1"/>
</dbReference>
<name>A0A3Q1AUC2_AMPOC</name>
<dbReference type="SUPFAM" id="SSF48726">
    <property type="entry name" value="Immunoglobulin"/>
    <property type="match status" value="1"/>
</dbReference>
<evidence type="ECO:0000256" key="12">
    <source>
        <dbReference type="ARBA" id="ARBA00022974"/>
    </source>
</evidence>
<evidence type="ECO:0000256" key="15">
    <source>
        <dbReference type="ARBA" id="ARBA00023273"/>
    </source>
</evidence>
<dbReference type="SUPFAM" id="SSF57535">
    <property type="entry name" value="Complement control module/SCR domain"/>
    <property type="match status" value="1"/>
</dbReference>
<feature type="domain" description="Link" evidence="30">
    <location>
        <begin position="247"/>
        <end position="344"/>
    </location>
</feature>
<dbReference type="FunFam" id="3.10.100.10:FF:000002">
    <property type="entry name" value="Hyaluronan proteoglycan link protein 1"/>
    <property type="match status" value="1"/>
</dbReference>
<dbReference type="SMART" id="SM00445">
    <property type="entry name" value="LINK"/>
    <property type="match status" value="2"/>
</dbReference>
<dbReference type="GO" id="GO:1901222">
    <property type="term" value="P:regulation of non-canonical NF-kappaB signal transduction"/>
    <property type="evidence" value="ECO:0007669"/>
    <property type="project" value="UniProtKB-ARBA"/>
</dbReference>
<reference evidence="31" key="2">
    <citation type="submission" date="2025-08" db="UniProtKB">
        <authorList>
            <consortium name="Ensembl"/>
        </authorList>
    </citation>
    <scope>IDENTIFICATION</scope>
</reference>
<dbReference type="GO" id="GO:0045202">
    <property type="term" value="C:synapse"/>
    <property type="evidence" value="ECO:0007669"/>
    <property type="project" value="TreeGrafter"/>
</dbReference>
<dbReference type="PROSITE" id="PS50963">
    <property type="entry name" value="LINK_2"/>
    <property type="match status" value="2"/>
</dbReference>
<feature type="domain" description="Ig-like" evidence="28">
    <location>
        <begin position="22"/>
        <end position="142"/>
    </location>
</feature>
<dbReference type="InterPro" id="IPR003599">
    <property type="entry name" value="Ig_sub"/>
</dbReference>
<organism evidence="31 32">
    <name type="scientific">Amphiprion ocellaris</name>
    <name type="common">Clown anemonefish</name>
    <dbReference type="NCBI Taxonomy" id="80972"/>
    <lineage>
        <taxon>Eukaryota</taxon>
        <taxon>Metazoa</taxon>
        <taxon>Chordata</taxon>
        <taxon>Craniata</taxon>
        <taxon>Vertebrata</taxon>
        <taxon>Euteleostomi</taxon>
        <taxon>Actinopterygii</taxon>
        <taxon>Neopterygii</taxon>
        <taxon>Teleostei</taxon>
        <taxon>Neoteleostei</taxon>
        <taxon>Acanthomorphata</taxon>
        <taxon>Ovalentaria</taxon>
        <taxon>Pomacentridae</taxon>
        <taxon>Amphiprion</taxon>
    </lineage>
</organism>
<evidence type="ECO:0000256" key="6">
    <source>
        <dbReference type="ARBA" id="ARBA00022536"/>
    </source>
</evidence>
<dbReference type="SMART" id="SM00034">
    <property type="entry name" value="CLECT"/>
    <property type="match status" value="1"/>
</dbReference>
<dbReference type="InterPro" id="IPR001304">
    <property type="entry name" value="C-type_lectin-like"/>
</dbReference>
<dbReference type="GO" id="GO:0016020">
    <property type="term" value="C:membrane"/>
    <property type="evidence" value="ECO:0007669"/>
    <property type="project" value="UniProtKB-ARBA"/>
</dbReference>
<dbReference type="InterPro" id="IPR000742">
    <property type="entry name" value="EGF"/>
</dbReference>
<dbReference type="SMART" id="SM00179">
    <property type="entry name" value="EGF_CA"/>
    <property type="match status" value="2"/>
</dbReference>
<dbReference type="InterPro" id="IPR000436">
    <property type="entry name" value="Sushi_SCR_CCP_dom"/>
</dbReference>
<dbReference type="InterPro" id="IPR013106">
    <property type="entry name" value="Ig_V-set"/>
</dbReference>
<dbReference type="SUPFAM" id="SSF57196">
    <property type="entry name" value="EGF/Laminin"/>
    <property type="match status" value="1"/>
</dbReference>
<sequence length="637" mass="71484">MDRYLALNDQTSVEYLLFPAPPRTMMKMEKNSPAAGSLAGKVVLPCHFSIMPASPTTTSPDEQLRIKWVKLDGSEEKVVLVAQGGVVKVGQEFRSRVSVPSHPLSVGDASLMMVKLRASDAGLYRCEVMHGMEDTQDTVSLNVTGVVFHYRANTSRYTLDFPAAVEACHSIDASIATPEQLTAAFEDGFDQCDAGWLADQSVRYPITVPRPGCAGNLLSRPGVRTYGLRDPTETYDVYCYVDKLNGDVFYPPSLKDKVTWQQANEECEKHDAVLASPGQLFAAWRAGLNRCDYSWLSDGSARYPITIPRPQCGGGLLGVRTLYKYENQTGYPDRSDRYGAFCFKDLLPCSTSVCLNGGSCYKRGVQNICVCAPGYTGQRCETDVDECQSNPCLNGATCLDGVNSYTCLCLPSYAGELCEQDTEVCGFGWQKFQSHCYKYFTHRRTWDAAERECRLHGAHLASILSHEEQLFVNRLGSDYQWIGLSDKMFERDFRWTDGRPMQYDHWRPNQPDSFFQSGEDCVVMIWHEGGQWNDVPCNYHLTFTCKKGTVSCGQPPMVKDARVFGPMKPRYEINSLLRYHCKQGFIQRHAPTIRCQSNGQWDMPKVTCTSRECPHKAIRAMLCQHVLSELSHSVVKN</sequence>
<keyword evidence="17" id="KW-0393">Immunoglobulin domain</keyword>
<evidence type="ECO:0000256" key="16">
    <source>
        <dbReference type="ARBA" id="ARBA00023290"/>
    </source>
</evidence>
<keyword evidence="10" id="KW-0677">Repeat</keyword>
<dbReference type="GO" id="GO:0002052">
    <property type="term" value="P:positive regulation of neuroblast proliferation"/>
    <property type="evidence" value="ECO:0007669"/>
    <property type="project" value="TreeGrafter"/>
</dbReference>
<dbReference type="Pfam" id="PF00084">
    <property type="entry name" value="Sushi"/>
    <property type="match status" value="1"/>
</dbReference>
<dbReference type="SUPFAM" id="SSF56436">
    <property type="entry name" value="C-type lectin-like"/>
    <property type="match status" value="3"/>
</dbReference>
<dbReference type="GO" id="GO:0001501">
    <property type="term" value="P:skeletal system development"/>
    <property type="evidence" value="ECO:0007669"/>
    <property type="project" value="TreeGrafter"/>
</dbReference>
<keyword evidence="12" id="KW-0654">Proteoglycan</keyword>
<keyword evidence="6 23" id="KW-0245">EGF-like domain</keyword>
<dbReference type="Pfam" id="PF00193">
    <property type="entry name" value="Xlink"/>
    <property type="match status" value="2"/>
</dbReference>
<feature type="disulfide bond" evidence="24">
    <location>
        <begin position="581"/>
        <end position="608"/>
    </location>
</feature>
<dbReference type="PROSITE" id="PS50041">
    <property type="entry name" value="C_TYPE_LECTIN_2"/>
    <property type="match status" value="1"/>
</dbReference>
<keyword evidence="16" id="KW-0373">Hyaluronic acid</keyword>
<dbReference type="Ensembl" id="ENSAOCT00000006902.2">
    <property type="protein sequence ID" value="ENSAOCP00000005100.2"/>
    <property type="gene ID" value="ENSAOCG00000008621.2"/>
</dbReference>
<keyword evidence="13 23" id="KW-1015">Disulfide bond</keyword>
<evidence type="ECO:0000256" key="25">
    <source>
        <dbReference type="PROSITE-ProRule" id="PRU00323"/>
    </source>
</evidence>
<dbReference type="PROSITE" id="PS01241">
    <property type="entry name" value="LINK_1"/>
    <property type="match status" value="1"/>
</dbReference>
<evidence type="ECO:0000256" key="14">
    <source>
        <dbReference type="ARBA" id="ARBA00023180"/>
    </source>
</evidence>
<dbReference type="InterPro" id="IPR018378">
    <property type="entry name" value="C-type_lectin_CS"/>
</dbReference>
<comment type="similarity">
    <text evidence="3">Belongs to the aggrecan/versican proteoglycan family.</text>
</comment>
<dbReference type="GO" id="GO:0007417">
    <property type="term" value="P:central nervous system development"/>
    <property type="evidence" value="ECO:0007669"/>
    <property type="project" value="TreeGrafter"/>
</dbReference>
<feature type="disulfide bond" evidence="25">
    <location>
        <begin position="192"/>
        <end position="213"/>
    </location>
</feature>
<evidence type="ECO:0000259" key="26">
    <source>
        <dbReference type="PROSITE" id="PS50026"/>
    </source>
</evidence>
<dbReference type="PROSITE" id="PS00022">
    <property type="entry name" value="EGF_1"/>
    <property type="match status" value="2"/>
</dbReference>
<keyword evidence="7 24" id="KW-0768">Sushi</keyword>
<dbReference type="InterPro" id="IPR033987">
    <property type="entry name" value="CSPG_CTLD"/>
</dbReference>
<feature type="domain" description="Link" evidence="30">
    <location>
        <begin position="146"/>
        <end position="241"/>
    </location>
</feature>
<dbReference type="InterPro" id="IPR001881">
    <property type="entry name" value="EGF-like_Ca-bd_dom"/>
</dbReference>
<dbReference type="InterPro" id="IPR016187">
    <property type="entry name" value="CTDL_fold"/>
</dbReference>
<protein>
    <recommendedName>
        <fullName evidence="19">Versican core protein</fullName>
    </recommendedName>
    <alternativeName>
        <fullName evidence="20">Chondroitin sulfate proteoglycan core protein 2</fullName>
    </alternativeName>
    <alternativeName>
        <fullName evidence="21">Large fibroblast proteoglycan</fullName>
    </alternativeName>
    <alternativeName>
        <fullName evidence="22">PG-M</fullName>
    </alternativeName>
</protein>
<dbReference type="GO" id="GO:0005540">
    <property type="term" value="F:hyaluronic acid binding"/>
    <property type="evidence" value="ECO:0007669"/>
    <property type="project" value="UniProtKB-KW"/>
</dbReference>
<dbReference type="InterPro" id="IPR018097">
    <property type="entry name" value="EGF_Ca-bd_CS"/>
</dbReference>
<evidence type="ECO:0000256" key="4">
    <source>
        <dbReference type="ARBA" id="ARBA00022525"/>
    </source>
</evidence>
<evidence type="ECO:0000256" key="21">
    <source>
        <dbReference type="ARBA" id="ARBA00044263"/>
    </source>
</evidence>
<dbReference type="PROSITE" id="PS00615">
    <property type="entry name" value="C_TYPE_LECTIN_1"/>
    <property type="match status" value="1"/>
</dbReference>
<evidence type="ECO:0000256" key="7">
    <source>
        <dbReference type="ARBA" id="ARBA00022659"/>
    </source>
</evidence>
<dbReference type="FunFam" id="3.10.100.10:FF:000011">
    <property type="entry name" value="Aggrecan core protein"/>
    <property type="match status" value="1"/>
</dbReference>
<evidence type="ECO:0000256" key="10">
    <source>
        <dbReference type="ARBA" id="ARBA00022737"/>
    </source>
</evidence>
<dbReference type="SMART" id="SM00181">
    <property type="entry name" value="EGF"/>
    <property type="match status" value="2"/>
</dbReference>
<dbReference type="FunFam" id="2.10.70.10:FF:000003">
    <property type="entry name" value="Versican core protein"/>
    <property type="match status" value="1"/>
</dbReference>
<evidence type="ECO:0000256" key="22">
    <source>
        <dbReference type="ARBA" id="ARBA00044266"/>
    </source>
</evidence>
<evidence type="ECO:0000256" key="2">
    <source>
        <dbReference type="ARBA" id="ARBA00004593"/>
    </source>
</evidence>
<dbReference type="Pfam" id="PF07686">
    <property type="entry name" value="V-set"/>
    <property type="match status" value="1"/>
</dbReference>
<feature type="domain" description="C-type lectin" evidence="27">
    <location>
        <begin position="432"/>
        <end position="546"/>
    </location>
</feature>
<dbReference type="PROSITE" id="PS00290">
    <property type="entry name" value="IG_MHC"/>
    <property type="match status" value="1"/>
</dbReference>
<feature type="domain" description="EGF-like" evidence="26">
    <location>
        <begin position="345"/>
        <end position="381"/>
    </location>
</feature>
<comment type="caution">
    <text evidence="23">Lacks conserved residue(s) required for the propagation of feature annotation.</text>
</comment>
<dbReference type="PROSITE" id="PS50835">
    <property type="entry name" value="IG_LIKE"/>
    <property type="match status" value="1"/>
</dbReference>
<keyword evidence="8" id="KW-0732">Signal</keyword>
<evidence type="ECO:0000259" key="27">
    <source>
        <dbReference type="PROSITE" id="PS50041"/>
    </source>
</evidence>
<feature type="disulfide bond" evidence="25">
    <location>
        <begin position="291"/>
        <end position="312"/>
    </location>
</feature>
<evidence type="ECO:0000256" key="3">
    <source>
        <dbReference type="ARBA" id="ARBA00006838"/>
    </source>
</evidence>
<dbReference type="GO" id="GO:0010001">
    <property type="term" value="P:glial cell differentiation"/>
    <property type="evidence" value="ECO:0007669"/>
    <property type="project" value="TreeGrafter"/>
</dbReference>
<dbReference type="InterPro" id="IPR000152">
    <property type="entry name" value="EGF-type_Asp/Asn_hydroxyl_site"/>
</dbReference>
<keyword evidence="11" id="KW-0106">Calcium</keyword>
<dbReference type="SMART" id="SM00409">
    <property type="entry name" value="IG"/>
    <property type="match status" value="1"/>
</dbReference>
<evidence type="ECO:0000256" key="18">
    <source>
        <dbReference type="ARBA" id="ARBA00043896"/>
    </source>
</evidence>
<comment type="function">
    <text evidence="18">May play a role in intercellular signaling and in connecting cells with the extracellular matrix. May take part in the regulation of cell motility, growth and differentiation. Binds hyaluronic acid.</text>
</comment>
<dbReference type="SMART" id="SM00032">
    <property type="entry name" value="CCP"/>
    <property type="match status" value="1"/>
</dbReference>
<accession>A0A3Q1AUC2</accession>
<evidence type="ECO:0000256" key="1">
    <source>
        <dbReference type="ARBA" id="ARBA00004504"/>
    </source>
</evidence>
<dbReference type="AlphaFoldDB" id="A0A3Q1AUC2"/>
<dbReference type="PROSITE" id="PS50923">
    <property type="entry name" value="SUSHI"/>
    <property type="match status" value="1"/>
</dbReference>
<dbReference type="InterPro" id="IPR036179">
    <property type="entry name" value="Ig-like_dom_sf"/>
</dbReference>
<dbReference type="PRINTS" id="PR01265">
    <property type="entry name" value="LINKMODULE"/>
</dbReference>
<dbReference type="GO" id="GO:0030246">
    <property type="term" value="F:carbohydrate binding"/>
    <property type="evidence" value="ECO:0007669"/>
    <property type="project" value="UniProtKB-KW"/>
</dbReference>
<dbReference type="InterPro" id="IPR000538">
    <property type="entry name" value="Link_dom"/>
</dbReference>
<dbReference type="FunFam" id="3.10.100.10:FF:000003">
    <property type="entry name" value="Versican core protein"/>
    <property type="match status" value="1"/>
</dbReference>
<dbReference type="Pfam" id="PF00008">
    <property type="entry name" value="EGF"/>
    <property type="match status" value="1"/>
</dbReference>
<dbReference type="Gene3D" id="2.10.70.10">
    <property type="entry name" value="Complement Module, domain 1"/>
    <property type="match status" value="1"/>
</dbReference>
<evidence type="ECO:0000256" key="17">
    <source>
        <dbReference type="ARBA" id="ARBA00023319"/>
    </source>
</evidence>
<dbReference type="PROSITE" id="PS01186">
    <property type="entry name" value="EGF_2"/>
    <property type="match status" value="1"/>
</dbReference>
<evidence type="ECO:0000256" key="9">
    <source>
        <dbReference type="ARBA" id="ARBA00022734"/>
    </source>
</evidence>
<feature type="domain" description="Sushi" evidence="29">
    <location>
        <begin position="550"/>
        <end position="610"/>
    </location>
</feature>
<evidence type="ECO:0000313" key="31">
    <source>
        <dbReference type="Ensembl" id="ENSAOCP00000005100.2"/>
    </source>
</evidence>
<dbReference type="GO" id="GO:0005615">
    <property type="term" value="C:extracellular space"/>
    <property type="evidence" value="ECO:0007669"/>
    <property type="project" value="TreeGrafter"/>
</dbReference>
<dbReference type="CDD" id="cd00054">
    <property type="entry name" value="EGF_CA"/>
    <property type="match status" value="2"/>
</dbReference>
<dbReference type="GO" id="GO:0033165">
    <property type="term" value="C:interphotoreceptor matrix"/>
    <property type="evidence" value="ECO:0007669"/>
    <property type="project" value="UniProtKB-SubCell"/>
</dbReference>
<evidence type="ECO:0000259" key="29">
    <source>
        <dbReference type="PROSITE" id="PS50923"/>
    </source>
</evidence>
<keyword evidence="5" id="KW-0272">Extracellular matrix</keyword>
<dbReference type="PROSITE" id="PS00010">
    <property type="entry name" value="ASX_HYDROXYL"/>
    <property type="match status" value="1"/>
</dbReference>